<dbReference type="AlphaFoldDB" id="A0A1X0ABI0"/>
<comment type="caution">
    <text evidence="1">The sequence shown here is derived from an EMBL/GenBank/DDBJ whole genome shotgun (WGS) entry which is preliminary data.</text>
</comment>
<dbReference type="EMBL" id="MVHF01000045">
    <property type="protein sequence ID" value="ORA27394.1"/>
    <property type="molecule type" value="Genomic_DNA"/>
</dbReference>
<name>A0A1X0ABI0_9MYCO</name>
<evidence type="ECO:0000313" key="2">
    <source>
        <dbReference type="Proteomes" id="UP000192448"/>
    </source>
</evidence>
<dbReference type="RefSeq" id="WP_158087218.1">
    <property type="nucleotide sequence ID" value="NZ_MVHF01000045.1"/>
</dbReference>
<evidence type="ECO:0000313" key="1">
    <source>
        <dbReference type="EMBL" id="ORA27394.1"/>
    </source>
</evidence>
<sequence>MTTVEISLNATSRGNWILNLGGESFAGSDDDDLRVVIHALEAAEAAGETVVRPAGYSSIAVACPEVLTAALALSRECMPQIERKKRIERTATI</sequence>
<proteinExistence type="predicted"/>
<gene>
    <name evidence="1" type="ORF">BST13_30520</name>
</gene>
<organism evidence="1 2">
    <name type="scientific">Mycobacterium aquaticum</name>
    <dbReference type="NCBI Taxonomy" id="1927124"/>
    <lineage>
        <taxon>Bacteria</taxon>
        <taxon>Bacillati</taxon>
        <taxon>Actinomycetota</taxon>
        <taxon>Actinomycetes</taxon>
        <taxon>Mycobacteriales</taxon>
        <taxon>Mycobacteriaceae</taxon>
        <taxon>Mycobacterium</taxon>
    </lineage>
</organism>
<dbReference type="Proteomes" id="UP000192448">
    <property type="component" value="Unassembled WGS sequence"/>
</dbReference>
<accession>A0A1X0ABI0</accession>
<reference evidence="1 2" key="1">
    <citation type="submission" date="2017-02" db="EMBL/GenBank/DDBJ databases">
        <title>The new phylogeny of genus Mycobacterium.</title>
        <authorList>
            <person name="Tortoli E."/>
            <person name="Trovato A."/>
            <person name="Cirillo D.M."/>
        </authorList>
    </citation>
    <scope>NUCLEOTIDE SEQUENCE [LARGE SCALE GENOMIC DNA]</scope>
    <source>
        <strain evidence="1 2">RW6</strain>
    </source>
</reference>
<dbReference type="STRING" id="1927124.BST13_30520"/>
<protein>
    <submittedName>
        <fullName evidence="1">Uncharacterized protein</fullName>
    </submittedName>
</protein>
<keyword evidence="2" id="KW-1185">Reference proteome</keyword>